<dbReference type="HAMAP" id="MF_00122">
    <property type="entry name" value="GatC"/>
    <property type="match status" value="1"/>
</dbReference>
<accession>B9XMN9</accession>
<reference evidence="2 3" key="1">
    <citation type="journal article" date="2011" name="J. Bacteriol.">
        <title>Genome sequence of 'Pedosphaera parvula' Ellin514, an aerobic Verrucomicrobial isolate from pasture soil.</title>
        <authorList>
            <person name="Kant R."/>
            <person name="van Passel M.W."/>
            <person name="Sangwan P."/>
            <person name="Palva A."/>
            <person name="Lucas S."/>
            <person name="Copeland A."/>
            <person name="Lapidus A."/>
            <person name="Glavina Del Rio T."/>
            <person name="Dalin E."/>
            <person name="Tice H."/>
            <person name="Bruce D."/>
            <person name="Goodwin L."/>
            <person name="Pitluck S."/>
            <person name="Chertkov O."/>
            <person name="Larimer F.W."/>
            <person name="Land M.L."/>
            <person name="Hauser L."/>
            <person name="Brettin T.S."/>
            <person name="Detter J.C."/>
            <person name="Han S."/>
            <person name="de Vos W.M."/>
            <person name="Janssen P.H."/>
            <person name="Smidt H."/>
        </authorList>
    </citation>
    <scope>NUCLEOTIDE SEQUENCE [LARGE SCALE GENOMIC DNA]</scope>
    <source>
        <strain evidence="2 3">Ellin514</strain>
    </source>
</reference>
<evidence type="ECO:0000313" key="2">
    <source>
        <dbReference type="EMBL" id="EEF58938.1"/>
    </source>
</evidence>
<dbReference type="SUPFAM" id="SSF141000">
    <property type="entry name" value="Glu-tRNAGln amidotransferase C subunit"/>
    <property type="match status" value="1"/>
</dbReference>
<name>B9XMN9_PEDPL</name>
<keyword evidence="1" id="KW-0547">Nucleotide-binding</keyword>
<comment type="similarity">
    <text evidence="1">Belongs to the GatC family.</text>
</comment>
<keyword evidence="1" id="KW-0648">Protein biosynthesis</keyword>
<dbReference type="GO" id="GO:0005524">
    <property type="term" value="F:ATP binding"/>
    <property type="evidence" value="ECO:0007669"/>
    <property type="project" value="UniProtKB-KW"/>
</dbReference>
<dbReference type="NCBIfam" id="TIGR00135">
    <property type="entry name" value="gatC"/>
    <property type="match status" value="1"/>
</dbReference>
<dbReference type="InterPro" id="IPR003837">
    <property type="entry name" value="GatC"/>
</dbReference>
<dbReference type="OrthoDB" id="9813938at2"/>
<dbReference type="GO" id="GO:0070681">
    <property type="term" value="P:glutaminyl-tRNAGln biosynthesis via transamidation"/>
    <property type="evidence" value="ECO:0007669"/>
    <property type="project" value="TreeGrafter"/>
</dbReference>
<comment type="function">
    <text evidence="1">Allows the formation of correctly charged Asn-tRNA(Asn) or Gln-tRNA(Gln) through the transamidation of misacylated Asp-tRNA(Asn) or Glu-tRNA(Gln) in organisms which lack either or both of asparaginyl-tRNA or glutaminyl-tRNA synthetases. The reaction takes place in the presence of glutamine and ATP through an activated phospho-Asp-tRNA(Asn) or phospho-Glu-tRNA(Gln).</text>
</comment>
<keyword evidence="3" id="KW-1185">Reference proteome</keyword>
<protein>
    <recommendedName>
        <fullName evidence="1">Aspartyl/glutamyl-tRNA(Asn/Gln) amidotransferase subunit C</fullName>
        <shortName evidence="1">Asp/Glu-ADT subunit C</shortName>
        <ecNumber evidence="1">6.3.5.-</ecNumber>
    </recommendedName>
</protein>
<keyword evidence="1" id="KW-0436">Ligase</keyword>
<dbReference type="InterPro" id="IPR036113">
    <property type="entry name" value="Asp/Glu-ADT_sf_sub_c"/>
</dbReference>
<dbReference type="PANTHER" id="PTHR15004">
    <property type="entry name" value="GLUTAMYL-TRNA(GLN) AMIDOTRANSFERASE SUBUNIT C, MITOCHONDRIAL"/>
    <property type="match status" value="1"/>
</dbReference>
<dbReference type="Pfam" id="PF02686">
    <property type="entry name" value="GatC"/>
    <property type="match status" value="1"/>
</dbReference>
<dbReference type="PANTHER" id="PTHR15004:SF0">
    <property type="entry name" value="GLUTAMYL-TRNA(GLN) AMIDOTRANSFERASE SUBUNIT C, MITOCHONDRIAL"/>
    <property type="match status" value="1"/>
</dbReference>
<dbReference type="AlphaFoldDB" id="B9XMN9"/>
<dbReference type="GO" id="GO:0050566">
    <property type="term" value="F:asparaginyl-tRNA synthase (glutamine-hydrolyzing) activity"/>
    <property type="evidence" value="ECO:0007669"/>
    <property type="project" value="RHEA"/>
</dbReference>
<comment type="caution">
    <text evidence="2">The sequence shown here is derived from an EMBL/GenBank/DDBJ whole genome shotgun (WGS) entry which is preliminary data.</text>
</comment>
<sequence length="95" mass="10272">MAGTELDVNYVAKLARIALSPEEEQKLGAQLGNILGYIEKLKELDVTNVEPTAHAVPLINVTRPDEPKPSLSNEDALRNAPAKANGLFLVPKIVE</sequence>
<organism evidence="2 3">
    <name type="scientific">Pedosphaera parvula (strain Ellin514)</name>
    <dbReference type="NCBI Taxonomy" id="320771"/>
    <lineage>
        <taxon>Bacteria</taxon>
        <taxon>Pseudomonadati</taxon>
        <taxon>Verrucomicrobiota</taxon>
        <taxon>Pedosphaerae</taxon>
        <taxon>Pedosphaerales</taxon>
        <taxon>Pedosphaeraceae</taxon>
        <taxon>Pedosphaera</taxon>
    </lineage>
</organism>
<proteinExistence type="inferred from homology"/>
<keyword evidence="1" id="KW-0067">ATP-binding</keyword>
<comment type="subunit">
    <text evidence="1">Heterotrimer of A, B and C subunits.</text>
</comment>
<dbReference type="GO" id="GO:0016740">
    <property type="term" value="F:transferase activity"/>
    <property type="evidence" value="ECO:0007669"/>
    <property type="project" value="UniProtKB-KW"/>
</dbReference>
<dbReference type="Proteomes" id="UP000003688">
    <property type="component" value="Unassembled WGS sequence"/>
</dbReference>
<keyword evidence="2" id="KW-0808">Transferase</keyword>
<dbReference type="EMBL" id="ABOX02000035">
    <property type="protein sequence ID" value="EEF58938.1"/>
    <property type="molecule type" value="Genomic_DNA"/>
</dbReference>
<dbReference type="STRING" id="320771.Cflav_PD2940"/>
<evidence type="ECO:0000313" key="3">
    <source>
        <dbReference type="Proteomes" id="UP000003688"/>
    </source>
</evidence>
<dbReference type="GO" id="GO:0050567">
    <property type="term" value="F:glutaminyl-tRNA synthase (glutamine-hydrolyzing) activity"/>
    <property type="evidence" value="ECO:0007669"/>
    <property type="project" value="UniProtKB-UniRule"/>
</dbReference>
<evidence type="ECO:0000256" key="1">
    <source>
        <dbReference type="HAMAP-Rule" id="MF_00122"/>
    </source>
</evidence>
<dbReference type="Gene3D" id="1.10.20.60">
    <property type="entry name" value="Glu-tRNAGln amidotransferase C subunit, N-terminal domain"/>
    <property type="match status" value="1"/>
</dbReference>
<dbReference type="GO" id="GO:0006412">
    <property type="term" value="P:translation"/>
    <property type="evidence" value="ECO:0007669"/>
    <property type="project" value="UniProtKB-UniRule"/>
</dbReference>
<gene>
    <name evidence="1" type="primary">gatC</name>
    <name evidence="2" type="ORF">Cflav_PD2940</name>
</gene>
<dbReference type="RefSeq" id="WP_007417078.1">
    <property type="nucleotide sequence ID" value="NZ_ABOX02000035.1"/>
</dbReference>
<comment type="catalytic activity">
    <reaction evidence="1">
        <text>L-aspartyl-tRNA(Asn) + L-glutamine + ATP + H2O = L-asparaginyl-tRNA(Asn) + L-glutamate + ADP + phosphate + 2 H(+)</text>
        <dbReference type="Rhea" id="RHEA:14513"/>
        <dbReference type="Rhea" id="RHEA-COMP:9674"/>
        <dbReference type="Rhea" id="RHEA-COMP:9677"/>
        <dbReference type="ChEBI" id="CHEBI:15377"/>
        <dbReference type="ChEBI" id="CHEBI:15378"/>
        <dbReference type="ChEBI" id="CHEBI:29985"/>
        <dbReference type="ChEBI" id="CHEBI:30616"/>
        <dbReference type="ChEBI" id="CHEBI:43474"/>
        <dbReference type="ChEBI" id="CHEBI:58359"/>
        <dbReference type="ChEBI" id="CHEBI:78515"/>
        <dbReference type="ChEBI" id="CHEBI:78516"/>
        <dbReference type="ChEBI" id="CHEBI:456216"/>
    </reaction>
</comment>
<comment type="catalytic activity">
    <reaction evidence="1">
        <text>L-glutamyl-tRNA(Gln) + L-glutamine + ATP + H2O = L-glutaminyl-tRNA(Gln) + L-glutamate + ADP + phosphate + H(+)</text>
        <dbReference type="Rhea" id="RHEA:17521"/>
        <dbReference type="Rhea" id="RHEA-COMP:9681"/>
        <dbReference type="Rhea" id="RHEA-COMP:9684"/>
        <dbReference type="ChEBI" id="CHEBI:15377"/>
        <dbReference type="ChEBI" id="CHEBI:15378"/>
        <dbReference type="ChEBI" id="CHEBI:29985"/>
        <dbReference type="ChEBI" id="CHEBI:30616"/>
        <dbReference type="ChEBI" id="CHEBI:43474"/>
        <dbReference type="ChEBI" id="CHEBI:58359"/>
        <dbReference type="ChEBI" id="CHEBI:78520"/>
        <dbReference type="ChEBI" id="CHEBI:78521"/>
        <dbReference type="ChEBI" id="CHEBI:456216"/>
    </reaction>
</comment>
<dbReference type="EC" id="6.3.5.-" evidence="1"/>
<dbReference type="GO" id="GO:0006450">
    <property type="term" value="P:regulation of translational fidelity"/>
    <property type="evidence" value="ECO:0007669"/>
    <property type="project" value="InterPro"/>
</dbReference>